<organism evidence="1 2">
    <name type="scientific">Durusdinium trenchii</name>
    <dbReference type="NCBI Taxonomy" id="1381693"/>
    <lineage>
        <taxon>Eukaryota</taxon>
        <taxon>Sar</taxon>
        <taxon>Alveolata</taxon>
        <taxon>Dinophyceae</taxon>
        <taxon>Suessiales</taxon>
        <taxon>Symbiodiniaceae</taxon>
        <taxon>Durusdinium</taxon>
    </lineage>
</organism>
<gene>
    <name evidence="1" type="ORF">SCF082_LOCUS4647</name>
</gene>
<evidence type="ECO:0000313" key="1">
    <source>
        <dbReference type="EMBL" id="CAK8996111.1"/>
    </source>
</evidence>
<keyword evidence="2" id="KW-1185">Reference proteome</keyword>
<evidence type="ECO:0000313" key="2">
    <source>
        <dbReference type="Proteomes" id="UP001642464"/>
    </source>
</evidence>
<comment type="caution">
    <text evidence="1">The sequence shown here is derived from an EMBL/GenBank/DDBJ whole genome shotgun (WGS) entry which is preliminary data.</text>
</comment>
<name>A0ABP0I2B6_9DINO</name>
<feature type="non-terminal residue" evidence="1">
    <location>
        <position position="1"/>
    </location>
</feature>
<reference evidence="1 2" key="1">
    <citation type="submission" date="2024-02" db="EMBL/GenBank/DDBJ databases">
        <authorList>
            <person name="Chen Y."/>
            <person name="Shah S."/>
            <person name="Dougan E. K."/>
            <person name="Thang M."/>
            <person name="Chan C."/>
        </authorList>
    </citation>
    <scope>NUCLEOTIDE SEQUENCE [LARGE SCALE GENOMIC DNA]</scope>
</reference>
<dbReference type="Proteomes" id="UP001642464">
    <property type="component" value="Unassembled WGS sequence"/>
</dbReference>
<proteinExistence type="predicted"/>
<feature type="non-terminal residue" evidence="1">
    <location>
        <position position="71"/>
    </location>
</feature>
<dbReference type="EMBL" id="CAXAMM010002436">
    <property type="protein sequence ID" value="CAK8996111.1"/>
    <property type="molecule type" value="Genomic_DNA"/>
</dbReference>
<accession>A0ABP0I2B6</accession>
<protein>
    <submittedName>
        <fullName evidence="1">Uncharacterized protein</fullName>
    </submittedName>
</protein>
<sequence>VWFDAGDGRQLLAELNLRCEAGWRYSAADQEEPGRELQALRVRERRRHEEADRRLAAAAQRFNAQLGIGEA</sequence>